<dbReference type="InterPro" id="IPR012675">
    <property type="entry name" value="Beta-grasp_dom_sf"/>
</dbReference>
<dbReference type="PRINTS" id="PR00410">
    <property type="entry name" value="PHEHYDRXLASE"/>
</dbReference>
<accession>A0A516SDE8</accession>
<evidence type="ECO:0000313" key="3">
    <source>
        <dbReference type="Proteomes" id="UP000317550"/>
    </source>
</evidence>
<evidence type="ECO:0000259" key="1">
    <source>
        <dbReference type="PROSITE" id="PS51384"/>
    </source>
</evidence>
<dbReference type="GO" id="GO:0051536">
    <property type="term" value="F:iron-sulfur cluster binding"/>
    <property type="evidence" value="ECO:0007669"/>
    <property type="project" value="InterPro"/>
</dbReference>
<proteinExistence type="predicted"/>
<feature type="domain" description="FAD-binding FR-type" evidence="1">
    <location>
        <begin position="50"/>
        <end position="150"/>
    </location>
</feature>
<dbReference type="CDD" id="cd00207">
    <property type="entry name" value="fer2"/>
    <property type="match status" value="1"/>
</dbReference>
<dbReference type="PROSITE" id="PS51384">
    <property type="entry name" value="FAD_FR"/>
    <property type="match status" value="1"/>
</dbReference>
<evidence type="ECO:0000313" key="2">
    <source>
        <dbReference type="EMBL" id="QDQ26169.1"/>
    </source>
</evidence>
<dbReference type="InterPro" id="IPR008333">
    <property type="entry name" value="Cbr1-like_FAD-bd_dom"/>
</dbReference>
<dbReference type="InterPro" id="IPR001433">
    <property type="entry name" value="OxRdtase_FAD/NAD-bd"/>
</dbReference>
<dbReference type="InterPro" id="IPR017927">
    <property type="entry name" value="FAD-bd_FR_type"/>
</dbReference>
<dbReference type="SUPFAM" id="SSF54292">
    <property type="entry name" value="2Fe-2S ferredoxin-like"/>
    <property type="match status" value="1"/>
</dbReference>
<dbReference type="AlphaFoldDB" id="A0A516SDE8"/>
<dbReference type="SUPFAM" id="SSF63380">
    <property type="entry name" value="Riboflavin synthase domain-like"/>
    <property type="match status" value="1"/>
</dbReference>
<dbReference type="Gene3D" id="3.10.20.30">
    <property type="match status" value="1"/>
</dbReference>
<dbReference type="PANTHER" id="PTHR47354:SF3">
    <property type="entry name" value="OXIDOREDUCTASE-RELATED"/>
    <property type="match status" value="1"/>
</dbReference>
<dbReference type="Proteomes" id="UP000317550">
    <property type="component" value="Chromosome"/>
</dbReference>
<dbReference type="KEGG" id="cari:FNU76_07250"/>
<dbReference type="InterPro" id="IPR017938">
    <property type="entry name" value="Riboflavin_synthase-like_b-brl"/>
</dbReference>
<dbReference type="Pfam" id="PF00175">
    <property type="entry name" value="NAD_binding_1"/>
    <property type="match status" value="1"/>
</dbReference>
<sequence length="370" mass="39833">MVPAMPLLPAALVNRLLPQLRPLRRGALASLVREDIFDFYGRLLHPQLQLHRVFARVLSCREEGDSSLVLTLAPSANWRGMQPGQHVALTVDIDGIRHTRRYSPSVLPGGQVEITVKRQEGGLVSGWLHEQAKPGDYLELGQAEGDFVLPATPPAKLLLLAAGSGITPLLAMLRALRAQAYQGDVVMLYYGRRRANLAHLTDLASFPGLRLHICLTGEAPGDGESSGRFSAAQLDELVPDAAERRAYACGAHGFVASVRAVWQARALPALADEAFTPPVWQAADDLPITLTFARSVGQLPGRTGSTLLEQAEALGLRPAFGCRMGICNTCSCHKRTGAVRDLRTGLVSTEPDEAIRLCISAPVGDVILDL</sequence>
<dbReference type="Gene3D" id="2.40.30.10">
    <property type="entry name" value="Translation factors"/>
    <property type="match status" value="1"/>
</dbReference>
<dbReference type="CDD" id="cd06216">
    <property type="entry name" value="FNR_iron_sulfur_binding_2"/>
    <property type="match status" value="1"/>
</dbReference>
<dbReference type="InterPro" id="IPR001041">
    <property type="entry name" value="2Fe-2S_ferredoxin-type"/>
</dbReference>
<name>A0A516SDE8_9NEIS</name>
<protein>
    <submittedName>
        <fullName evidence="2">Ferredoxin reductase</fullName>
    </submittedName>
</protein>
<dbReference type="InterPro" id="IPR036010">
    <property type="entry name" value="2Fe-2S_ferredoxin-like_sf"/>
</dbReference>
<dbReference type="Pfam" id="PF00970">
    <property type="entry name" value="FAD_binding_6"/>
    <property type="match status" value="1"/>
</dbReference>
<dbReference type="Pfam" id="PF00111">
    <property type="entry name" value="Fer2"/>
    <property type="match status" value="1"/>
</dbReference>
<dbReference type="EMBL" id="CP041730">
    <property type="protein sequence ID" value="QDQ26169.1"/>
    <property type="molecule type" value="Genomic_DNA"/>
</dbReference>
<dbReference type="GO" id="GO:0016491">
    <property type="term" value="F:oxidoreductase activity"/>
    <property type="evidence" value="ECO:0007669"/>
    <property type="project" value="InterPro"/>
</dbReference>
<dbReference type="Gene3D" id="3.40.50.80">
    <property type="entry name" value="Nucleotide-binding domain of ferredoxin-NADP reductase (FNR) module"/>
    <property type="match status" value="1"/>
</dbReference>
<organism evidence="2 3">
    <name type="scientific">Chitinimonas arctica</name>
    <dbReference type="NCBI Taxonomy" id="2594795"/>
    <lineage>
        <taxon>Bacteria</taxon>
        <taxon>Pseudomonadati</taxon>
        <taxon>Pseudomonadota</taxon>
        <taxon>Betaproteobacteria</taxon>
        <taxon>Neisseriales</taxon>
        <taxon>Chitinibacteraceae</taxon>
        <taxon>Chitinimonas</taxon>
    </lineage>
</organism>
<gene>
    <name evidence="2" type="ORF">FNU76_07250</name>
</gene>
<reference evidence="3" key="1">
    <citation type="submission" date="2019-07" db="EMBL/GenBank/DDBJ databases">
        <title>Chitinimonas sp. nov., isolated from Ny-Alesund, arctica soil.</title>
        <authorList>
            <person name="Xu Q."/>
            <person name="Peng F."/>
        </authorList>
    </citation>
    <scope>NUCLEOTIDE SEQUENCE [LARGE SCALE GENOMIC DNA]</scope>
    <source>
        <strain evidence="3">R3-44</strain>
    </source>
</reference>
<dbReference type="OrthoDB" id="9796486at2"/>
<keyword evidence="3" id="KW-1185">Reference proteome</keyword>
<dbReference type="InterPro" id="IPR039261">
    <property type="entry name" value="FNR_nucleotide-bd"/>
</dbReference>
<dbReference type="InterPro" id="IPR050415">
    <property type="entry name" value="MRET"/>
</dbReference>
<dbReference type="PANTHER" id="PTHR47354">
    <property type="entry name" value="NADH OXIDOREDUCTASE HCR"/>
    <property type="match status" value="1"/>
</dbReference>
<dbReference type="SUPFAM" id="SSF52343">
    <property type="entry name" value="Ferredoxin reductase-like, C-terminal NADP-linked domain"/>
    <property type="match status" value="1"/>
</dbReference>